<proteinExistence type="predicted"/>
<keyword evidence="8" id="KW-1185">Reference proteome</keyword>
<dbReference type="PANTHER" id="PTHR11017">
    <property type="entry name" value="LEUCINE-RICH REPEAT-CONTAINING PROTEIN"/>
    <property type="match status" value="1"/>
</dbReference>
<dbReference type="Proteomes" id="UP001634007">
    <property type="component" value="Unassembled WGS sequence"/>
</dbReference>
<evidence type="ECO:0000313" key="7">
    <source>
        <dbReference type="EMBL" id="KAL3727571.1"/>
    </source>
</evidence>
<dbReference type="Pfam" id="PF01582">
    <property type="entry name" value="TIR"/>
    <property type="match status" value="1"/>
</dbReference>
<dbReference type="EMBL" id="JBJKBG010000008">
    <property type="protein sequence ID" value="KAL3727571.1"/>
    <property type="molecule type" value="Genomic_DNA"/>
</dbReference>
<dbReference type="InterPro" id="IPR002182">
    <property type="entry name" value="NB-ARC"/>
</dbReference>
<keyword evidence="2" id="KW-0677">Repeat</keyword>
<gene>
    <name evidence="7" type="ORF">ACJRO7_032326</name>
</gene>
<dbReference type="InterPro" id="IPR035897">
    <property type="entry name" value="Toll_tir_struct_dom_sf"/>
</dbReference>
<dbReference type="GO" id="GO:0051707">
    <property type="term" value="P:response to other organism"/>
    <property type="evidence" value="ECO:0007669"/>
    <property type="project" value="UniProtKB-ARBA"/>
</dbReference>
<dbReference type="PROSITE" id="PS50104">
    <property type="entry name" value="TIR"/>
    <property type="match status" value="1"/>
</dbReference>
<dbReference type="Pfam" id="PF23282">
    <property type="entry name" value="WHD_ROQ1"/>
    <property type="match status" value="1"/>
</dbReference>
<comment type="caution">
    <text evidence="7">The sequence shown here is derived from an EMBL/GenBank/DDBJ whole genome shotgun (WGS) entry which is preliminary data.</text>
</comment>
<dbReference type="InterPro" id="IPR055414">
    <property type="entry name" value="LRR_R13L4/SHOC2-like"/>
</dbReference>
<accession>A0ABD3JTB8</accession>
<dbReference type="Pfam" id="PF23598">
    <property type="entry name" value="LRR_14"/>
    <property type="match status" value="1"/>
</dbReference>
<dbReference type="InterPro" id="IPR042197">
    <property type="entry name" value="Apaf_helical"/>
</dbReference>
<feature type="compositionally biased region" description="Acidic residues" evidence="5">
    <location>
        <begin position="1241"/>
        <end position="1265"/>
    </location>
</feature>
<dbReference type="GO" id="GO:0006952">
    <property type="term" value="P:defense response"/>
    <property type="evidence" value="ECO:0007669"/>
    <property type="project" value="UniProtKB-KW"/>
</dbReference>
<dbReference type="PRINTS" id="PR00364">
    <property type="entry name" value="DISEASERSIST"/>
</dbReference>
<sequence>MAWKDLPYLAAAAFAAIWFRLFSRGGDQARSMERSAKRRQGEQARSMERSAKRRRTGENDGTAGGASSTGASTEGQEVVASSGYDYEVFLSFRGPDTRAGFTDFLYTSLKDAGIHTFRDDEELRVGEKFAPELLQAIKQSKILIPIFSKGYASSPWCLKELVQMVECQENGRQKIIPIFYDVAPSEVRYQTGGYKEAFRSHENKKRYDEKTMQDWKDALNTVGAIHGWDLHNETNRREGEFAKEVTEKVFRELKKAHLLVSNRLVNVDNQVGKIMAMIGAQPTETRIIGIHGMGGIGKTTIAKIICDRLSSNFKDCCFLSNIRETSKVRGIACLQNQLISDILKVKQTDMNNEDQGIETIKKRLSNKRVLLVLDDVEKVNHIDAFVGNRDWFGKGSKIIITTRNEDILHVPNVDQTYEVECMDRNQSLHLFSKHAFRRDYPLDEDMVQSNKAICIAGGLPLALEVIGSLLCCIEKKKWDGKLKEWEKIPPEDVLSKLKISYDALRDHEQRIFLHIACHFIGHEKDVVIYYWDESRFFPKEAMDVLENRSLMKIDDDKKVWMHDQVRDLGREIVRRESNYKKEEQSRVWDPEEALGLLRKQKKKKKLEALCLRLDHQRPFAYEDFKRLPNLSFLEVCGSEGTFHAEDSLLWHASPSNVSPTNEDSHLLPELRWLSWHYIPPTFKITNFSMKDVVILDLSRSKITHKWQGWSHMKVMKNLKVLNLSYCVFLERTPNFSAQSNLEHLILSECHNLVEIDESICQLKHLVSLRVYRCWKLRRLPQVVCRGLATLQHCNSSDRLSDTIGNLESLTELDAYFTKIKQLPDSIGKWKNLKVVKIGIEIRKIPNSLWMIKSLEEIQVKGDWDSEVEVEIGDCIYENRCLRSLRLTYCGIYEVPRLPESLEILRLNEIYMDTFLDLSNLVNLKELKLRFGRRNDGGESGGPVQGYPMPRWIENLSKLESLSLWSDYLTNFPMDLSSILPRLKSLSLHGALLHCPLSLPSSLSRVSLGSVTTSPDISLLPQLWDLRFRWCPNLRCLPSLPSTLLSLKLKSECLTSLPMDMSSLLPLLWQLSLWGCPNLRSLPSLPSNLSKLELNGCKSLSSLGDLSNLEELSFVYINDCAISEIRCSDPLENLGHLWLSALPQLETLPSLCNFNELESLLVVRCGNLIEIQGELPQSLEELMICQCGSLKKLPDLSPLKGLRKVKIKCCGNLDVKAISSLCLEKSVEFGEEDYLFKKTPAEEWEEEDDESESEGEGDKYEEEDDE</sequence>
<dbReference type="SUPFAM" id="SSF52058">
    <property type="entry name" value="L domain-like"/>
    <property type="match status" value="2"/>
</dbReference>
<dbReference type="InterPro" id="IPR000157">
    <property type="entry name" value="TIR_dom"/>
</dbReference>
<feature type="domain" description="TIR" evidence="6">
    <location>
        <begin position="84"/>
        <end position="257"/>
    </location>
</feature>
<dbReference type="SMART" id="SM00255">
    <property type="entry name" value="TIR"/>
    <property type="match status" value="1"/>
</dbReference>
<name>A0ABD3JTB8_EUCGL</name>
<feature type="region of interest" description="Disordered" evidence="5">
    <location>
        <begin position="31"/>
        <end position="75"/>
    </location>
</feature>
<dbReference type="AlphaFoldDB" id="A0ABD3JTB8"/>
<evidence type="ECO:0000259" key="6">
    <source>
        <dbReference type="PROSITE" id="PS50104"/>
    </source>
</evidence>
<dbReference type="InterPro" id="IPR032675">
    <property type="entry name" value="LRR_dom_sf"/>
</dbReference>
<evidence type="ECO:0000256" key="4">
    <source>
        <dbReference type="ARBA" id="ARBA00023027"/>
    </source>
</evidence>
<keyword evidence="1" id="KW-0433">Leucine-rich repeat</keyword>
<keyword evidence="4" id="KW-0520">NAD</keyword>
<dbReference type="InterPro" id="IPR027417">
    <property type="entry name" value="P-loop_NTPase"/>
</dbReference>
<organism evidence="7 8">
    <name type="scientific">Eucalyptus globulus</name>
    <name type="common">Tasmanian blue gum</name>
    <dbReference type="NCBI Taxonomy" id="34317"/>
    <lineage>
        <taxon>Eukaryota</taxon>
        <taxon>Viridiplantae</taxon>
        <taxon>Streptophyta</taxon>
        <taxon>Embryophyta</taxon>
        <taxon>Tracheophyta</taxon>
        <taxon>Spermatophyta</taxon>
        <taxon>Magnoliopsida</taxon>
        <taxon>eudicotyledons</taxon>
        <taxon>Gunneridae</taxon>
        <taxon>Pentapetalae</taxon>
        <taxon>rosids</taxon>
        <taxon>malvids</taxon>
        <taxon>Myrtales</taxon>
        <taxon>Myrtaceae</taxon>
        <taxon>Myrtoideae</taxon>
        <taxon>Eucalypteae</taxon>
        <taxon>Eucalyptus</taxon>
    </lineage>
</organism>
<dbReference type="InterPro" id="IPR044974">
    <property type="entry name" value="Disease_R_plants"/>
</dbReference>
<dbReference type="InterPro" id="IPR058192">
    <property type="entry name" value="WHD_ROQ1-like"/>
</dbReference>
<dbReference type="FunFam" id="3.40.50.10140:FF:000007">
    <property type="entry name" value="Disease resistance protein (TIR-NBS-LRR class)"/>
    <property type="match status" value="1"/>
</dbReference>
<feature type="region of interest" description="Disordered" evidence="5">
    <location>
        <begin position="1237"/>
        <end position="1265"/>
    </location>
</feature>
<evidence type="ECO:0000256" key="3">
    <source>
        <dbReference type="ARBA" id="ARBA00022821"/>
    </source>
</evidence>
<dbReference type="SUPFAM" id="SSF52200">
    <property type="entry name" value="Toll/Interleukin receptor TIR domain"/>
    <property type="match status" value="1"/>
</dbReference>
<dbReference type="Pfam" id="PF00931">
    <property type="entry name" value="NB-ARC"/>
    <property type="match status" value="1"/>
</dbReference>
<evidence type="ECO:0000256" key="5">
    <source>
        <dbReference type="SAM" id="MobiDB-lite"/>
    </source>
</evidence>
<reference evidence="7 8" key="1">
    <citation type="submission" date="2024-11" db="EMBL/GenBank/DDBJ databases">
        <title>Chromosome-level genome assembly of Eucalyptus globulus Labill. provides insights into its genome evolution.</title>
        <authorList>
            <person name="Li X."/>
        </authorList>
    </citation>
    <scope>NUCLEOTIDE SEQUENCE [LARGE SCALE GENOMIC DNA]</scope>
    <source>
        <strain evidence="7">CL2024</strain>
        <tissue evidence="7">Fresh tender leaves</tissue>
    </source>
</reference>
<protein>
    <recommendedName>
        <fullName evidence="6">TIR domain-containing protein</fullName>
    </recommendedName>
</protein>
<dbReference type="Gene3D" id="3.40.50.300">
    <property type="entry name" value="P-loop containing nucleotide triphosphate hydrolases"/>
    <property type="match status" value="1"/>
</dbReference>
<feature type="compositionally biased region" description="Basic and acidic residues" evidence="5">
    <location>
        <begin position="31"/>
        <end position="50"/>
    </location>
</feature>
<dbReference type="SUPFAM" id="SSF52540">
    <property type="entry name" value="P-loop containing nucleoside triphosphate hydrolases"/>
    <property type="match status" value="1"/>
</dbReference>
<dbReference type="Gene3D" id="1.10.8.430">
    <property type="entry name" value="Helical domain of apoptotic protease-activating factors"/>
    <property type="match status" value="1"/>
</dbReference>
<dbReference type="PANTHER" id="PTHR11017:SF570">
    <property type="entry name" value="DISEASE RESISTANCE PROTEIN (TIR-NBS CLASS)-RELATED"/>
    <property type="match status" value="1"/>
</dbReference>
<dbReference type="Gene3D" id="3.80.10.10">
    <property type="entry name" value="Ribonuclease Inhibitor"/>
    <property type="match status" value="3"/>
</dbReference>
<evidence type="ECO:0000256" key="1">
    <source>
        <dbReference type="ARBA" id="ARBA00022614"/>
    </source>
</evidence>
<evidence type="ECO:0000256" key="2">
    <source>
        <dbReference type="ARBA" id="ARBA00022737"/>
    </source>
</evidence>
<dbReference type="Gene3D" id="3.40.50.10140">
    <property type="entry name" value="Toll/interleukin-1 receptor homology (TIR) domain"/>
    <property type="match status" value="1"/>
</dbReference>
<evidence type="ECO:0000313" key="8">
    <source>
        <dbReference type="Proteomes" id="UP001634007"/>
    </source>
</evidence>
<keyword evidence="3" id="KW-0611">Plant defense</keyword>